<dbReference type="EMBL" id="JAPWTJ010000096">
    <property type="protein sequence ID" value="KAJ8983047.1"/>
    <property type="molecule type" value="Genomic_DNA"/>
</dbReference>
<name>A0ABQ9K0D2_9CUCU</name>
<comment type="caution">
    <text evidence="1">The sequence shown here is derived from an EMBL/GenBank/DDBJ whole genome shotgun (WGS) entry which is preliminary data.</text>
</comment>
<organism evidence="1 2">
    <name type="scientific">Molorchus minor</name>
    <dbReference type="NCBI Taxonomy" id="1323400"/>
    <lineage>
        <taxon>Eukaryota</taxon>
        <taxon>Metazoa</taxon>
        <taxon>Ecdysozoa</taxon>
        <taxon>Arthropoda</taxon>
        <taxon>Hexapoda</taxon>
        <taxon>Insecta</taxon>
        <taxon>Pterygota</taxon>
        <taxon>Neoptera</taxon>
        <taxon>Endopterygota</taxon>
        <taxon>Coleoptera</taxon>
        <taxon>Polyphaga</taxon>
        <taxon>Cucujiformia</taxon>
        <taxon>Chrysomeloidea</taxon>
        <taxon>Cerambycidae</taxon>
        <taxon>Lamiinae</taxon>
        <taxon>Monochamini</taxon>
        <taxon>Molorchus</taxon>
    </lineage>
</organism>
<keyword evidence="2" id="KW-1185">Reference proteome</keyword>
<accession>A0ABQ9K0D2</accession>
<proteinExistence type="predicted"/>
<dbReference type="Proteomes" id="UP001162164">
    <property type="component" value="Unassembled WGS sequence"/>
</dbReference>
<reference evidence="1" key="1">
    <citation type="journal article" date="2023" name="Insect Mol. Biol.">
        <title>Genome sequencing provides insights into the evolution of gene families encoding plant cell wall-degrading enzymes in longhorned beetles.</title>
        <authorList>
            <person name="Shin N.R."/>
            <person name="Okamura Y."/>
            <person name="Kirsch R."/>
            <person name="Pauchet Y."/>
        </authorList>
    </citation>
    <scope>NUCLEOTIDE SEQUENCE</scope>
    <source>
        <strain evidence="1">MMC_N1</strain>
    </source>
</reference>
<protein>
    <submittedName>
        <fullName evidence="1">Uncharacterized protein</fullName>
    </submittedName>
</protein>
<sequence length="179" mass="20479">MASVVPIRVLKLYQYITQQTNKRLFTCRKKLKIPASSKWHRLIEIVSVTISVPLPQLIPQFLTPLRHVFFNTTLTSFDPVSSILNCKLNQPAELNCETWALREKLYFASWISLFGGEFQKPGLDFNLEEMKGLFMKRSYKFTTAGGIPMSILWADLTPKRNRYPDGPLKTLTAPGPMKA</sequence>
<evidence type="ECO:0000313" key="1">
    <source>
        <dbReference type="EMBL" id="KAJ8983047.1"/>
    </source>
</evidence>
<evidence type="ECO:0000313" key="2">
    <source>
        <dbReference type="Proteomes" id="UP001162164"/>
    </source>
</evidence>
<gene>
    <name evidence="1" type="ORF">NQ317_013252</name>
</gene>